<protein>
    <recommendedName>
        <fullName evidence="2 5">Methionyl-tRNA formyltransferase</fullName>
        <ecNumber evidence="2 5">2.1.2.9</ecNumber>
    </recommendedName>
</protein>
<evidence type="ECO:0000313" key="9">
    <source>
        <dbReference type="EMBL" id="MDF6100522.1"/>
    </source>
</evidence>
<feature type="region of interest" description="Disordered" evidence="6">
    <location>
        <begin position="290"/>
        <end position="319"/>
    </location>
</feature>
<dbReference type="HAMAP" id="MF_00182">
    <property type="entry name" value="Formyl_trans"/>
    <property type="match status" value="1"/>
</dbReference>
<dbReference type="GO" id="GO:0004479">
    <property type="term" value="F:methionyl-tRNA formyltransferase activity"/>
    <property type="evidence" value="ECO:0007669"/>
    <property type="project" value="UniProtKB-UniRule"/>
</dbReference>
<dbReference type="Pfam" id="PF00551">
    <property type="entry name" value="Formyl_trans_N"/>
    <property type="match status" value="1"/>
</dbReference>
<evidence type="ECO:0000256" key="5">
    <source>
        <dbReference type="HAMAP-Rule" id="MF_00182"/>
    </source>
</evidence>
<feature type="domain" description="Formyl transferase N-terminal" evidence="7">
    <location>
        <begin position="1"/>
        <end position="180"/>
    </location>
</feature>
<dbReference type="NCBIfam" id="TIGR00460">
    <property type="entry name" value="fmt"/>
    <property type="match status" value="1"/>
</dbReference>
<dbReference type="RefSeq" id="WP_165630125.1">
    <property type="nucleotide sequence ID" value="NZ_CP121270.1"/>
</dbReference>
<evidence type="ECO:0000256" key="3">
    <source>
        <dbReference type="ARBA" id="ARBA00022679"/>
    </source>
</evidence>
<accession>A0AAX3TCN2</accession>
<dbReference type="InterPro" id="IPR041711">
    <property type="entry name" value="Met-tRNA-FMT_N"/>
</dbReference>
<feature type="binding site" evidence="5">
    <location>
        <begin position="110"/>
        <end position="113"/>
    </location>
    <ligand>
        <name>(6S)-5,6,7,8-tetrahydrofolate</name>
        <dbReference type="ChEBI" id="CHEBI:57453"/>
    </ligand>
</feature>
<dbReference type="InterPro" id="IPR005793">
    <property type="entry name" value="Formyl_trans_C"/>
</dbReference>
<evidence type="ECO:0000259" key="7">
    <source>
        <dbReference type="Pfam" id="PF00551"/>
    </source>
</evidence>
<comment type="function">
    <text evidence="5">Attaches a formyl group to the free amino group of methionyl-tRNA(fMet). The formyl group appears to play a dual role in the initiator identity of N-formylmethionyl-tRNA by promoting its recognition by IF2 and preventing the misappropriation of this tRNA by the elongation apparatus.</text>
</comment>
<evidence type="ECO:0000313" key="12">
    <source>
        <dbReference type="Proteomes" id="UP001213504"/>
    </source>
</evidence>
<dbReference type="PANTHER" id="PTHR11138:SF5">
    <property type="entry name" value="METHIONYL-TRNA FORMYLTRANSFERASE, MITOCHONDRIAL"/>
    <property type="match status" value="1"/>
</dbReference>
<proteinExistence type="inferred from homology"/>
<dbReference type="InterPro" id="IPR011034">
    <property type="entry name" value="Formyl_transferase-like_C_sf"/>
</dbReference>
<evidence type="ECO:0000259" key="8">
    <source>
        <dbReference type="Pfam" id="PF02911"/>
    </source>
</evidence>
<reference evidence="10" key="3">
    <citation type="submission" date="2023-04" db="EMBL/GenBank/DDBJ databases">
        <title>Complete genome sequence of a phthalic acid esters degrading bacterial strain.</title>
        <authorList>
            <person name="Weng L."/>
            <person name="Jia Y."/>
            <person name="Ren L."/>
        </authorList>
    </citation>
    <scope>NUCLEOTIDE SEQUENCE</scope>
    <source>
        <strain evidence="10">RL-LY01</strain>
    </source>
</reference>
<keyword evidence="11" id="KW-1185">Reference proteome</keyword>
<dbReference type="CDD" id="cd08646">
    <property type="entry name" value="FMT_core_Met-tRNA-FMT_N"/>
    <property type="match status" value="1"/>
</dbReference>
<reference evidence="9" key="2">
    <citation type="submission" date="2022-01" db="EMBL/GenBank/DDBJ databases">
        <authorList>
            <person name="Sanchez-Suarez J."/>
            <person name="Villamil L."/>
            <person name="Diaz L.E."/>
        </authorList>
    </citation>
    <scope>NUCLEOTIDE SEQUENCE</scope>
    <source>
        <strain evidence="9">EUFUS-Z928</strain>
    </source>
</reference>
<evidence type="ECO:0000313" key="11">
    <source>
        <dbReference type="Proteomes" id="UP001152308"/>
    </source>
</evidence>
<dbReference type="SUPFAM" id="SSF53328">
    <property type="entry name" value="Formyltransferase"/>
    <property type="match status" value="1"/>
</dbReference>
<evidence type="ECO:0000256" key="1">
    <source>
        <dbReference type="ARBA" id="ARBA00010699"/>
    </source>
</evidence>
<dbReference type="GO" id="GO:0005829">
    <property type="term" value="C:cytosol"/>
    <property type="evidence" value="ECO:0007669"/>
    <property type="project" value="TreeGrafter"/>
</dbReference>
<dbReference type="Proteomes" id="UP001213504">
    <property type="component" value="Chromosome"/>
</dbReference>
<comment type="similarity">
    <text evidence="1 5">Belongs to the Fmt family.</text>
</comment>
<dbReference type="Pfam" id="PF02911">
    <property type="entry name" value="Formyl_trans_C"/>
    <property type="match status" value="1"/>
</dbReference>
<dbReference type="Gene3D" id="3.40.50.12230">
    <property type="match status" value="1"/>
</dbReference>
<evidence type="ECO:0000256" key="6">
    <source>
        <dbReference type="SAM" id="MobiDB-lite"/>
    </source>
</evidence>
<dbReference type="PANTHER" id="PTHR11138">
    <property type="entry name" value="METHIONYL-TRNA FORMYLTRANSFERASE"/>
    <property type="match status" value="1"/>
</dbReference>
<name>A0AAX3TCN2_9ACTN</name>
<evidence type="ECO:0000313" key="10">
    <source>
        <dbReference type="EMBL" id="WFP26970.1"/>
    </source>
</evidence>
<dbReference type="InterPro" id="IPR044135">
    <property type="entry name" value="Met-tRNA-FMT_C"/>
</dbReference>
<dbReference type="CDD" id="cd08704">
    <property type="entry name" value="Met_tRNA_FMT_C"/>
    <property type="match status" value="1"/>
</dbReference>
<dbReference type="Proteomes" id="UP001152308">
    <property type="component" value="Unassembled WGS sequence"/>
</dbReference>
<dbReference type="EMBL" id="CP121270">
    <property type="protein sequence ID" value="WFP26970.1"/>
    <property type="molecule type" value="Genomic_DNA"/>
</dbReference>
<dbReference type="SUPFAM" id="SSF50486">
    <property type="entry name" value="FMT C-terminal domain-like"/>
    <property type="match status" value="1"/>
</dbReference>
<keyword evidence="3 5" id="KW-0808">Transferase</keyword>
<dbReference type="AlphaFoldDB" id="A0AAX3TCN2"/>
<dbReference type="EC" id="2.1.2.9" evidence="2 5"/>
<gene>
    <name evidence="5 10" type="primary">fmt</name>
    <name evidence="9" type="ORF">L2299_05600</name>
    <name evidence="10" type="ORF">P9A14_11040</name>
</gene>
<dbReference type="InterPro" id="IPR002376">
    <property type="entry name" value="Formyl_transf_N"/>
</dbReference>
<dbReference type="InterPro" id="IPR005794">
    <property type="entry name" value="Fmt"/>
</dbReference>
<feature type="domain" description="Formyl transferase C-terminal" evidence="8">
    <location>
        <begin position="204"/>
        <end position="310"/>
    </location>
</feature>
<keyword evidence="4 5" id="KW-0648">Protein biosynthesis</keyword>
<evidence type="ECO:0000256" key="4">
    <source>
        <dbReference type="ARBA" id="ARBA00022917"/>
    </source>
</evidence>
<evidence type="ECO:0000256" key="2">
    <source>
        <dbReference type="ARBA" id="ARBA00012261"/>
    </source>
</evidence>
<comment type="catalytic activity">
    <reaction evidence="5">
        <text>L-methionyl-tRNA(fMet) + (6R)-10-formyltetrahydrofolate = N-formyl-L-methionyl-tRNA(fMet) + (6S)-5,6,7,8-tetrahydrofolate + H(+)</text>
        <dbReference type="Rhea" id="RHEA:24380"/>
        <dbReference type="Rhea" id="RHEA-COMP:9952"/>
        <dbReference type="Rhea" id="RHEA-COMP:9953"/>
        <dbReference type="ChEBI" id="CHEBI:15378"/>
        <dbReference type="ChEBI" id="CHEBI:57453"/>
        <dbReference type="ChEBI" id="CHEBI:78530"/>
        <dbReference type="ChEBI" id="CHEBI:78844"/>
        <dbReference type="ChEBI" id="CHEBI:195366"/>
        <dbReference type="EC" id="2.1.2.9"/>
    </reaction>
</comment>
<sequence length="319" mass="33201">MRIVFAGTPEVAVPSLQALIDSPSHEVVGVITRPDAVSGRGRKVMRSPVGQLADEHALEVITPRRLSEPEVDDVLRRWAPDCGAVVAYGGLVPPGLLDLPRHGWINLHFSVLPAWRGAAPVQAAIAAGDEVTGASTFRLEKGLDTGPVFGVLTETIRPTDTSGDLLGRLADAGSGLLLSTLDGLEAGELAPEPQPTTGVSHAPKVEVEDARIRWELPAHIIDRLVRAYTPAPGPWTSLDDARIKVGPVSVASADDPGLPDAARDGGLAPGALAVTKKAVFVGTGSQPVRLGTVQPPGKKPMPAADWARGARLTDGTVLG</sequence>
<dbReference type="EMBL" id="JAKJLQ010000003">
    <property type="protein sequence ID" value="MDF6100522.1"/>
    <property type="molecule type" value="Genomic_DNA"/>
</dbReference>
<dbReference type="InterPro" id="IPR036477">
    <property type="entry name" value="Formyl_transf_N_sf"/>
</dbReference>
<organism evidence="10 12">
    <name type="scientific">Gordonia hongkongensis</name>
    <dbReference type="NCBI Taxonomy" id="1701090"/>
    <lineage>
        <taxon>Bacteria</taxon>
        <taxon>Bacillati</taxon>
        <taxon>Actinomycetota</taxon>
        <taxon>Actinomycetes</taxon>
        <taxon>Mycobacteriales</taxon>
        <taxon>Gordoniaceae</taxon>
        <taxon>Gordonia</taxon>
    </lineage>
</organism>
<dbReference type="FunFam" id="3.40.50.12230:FF:000001">
    <property type="entry name" value="Methionyl-tRNA formyltransferase"/>
    <property type="match status" value="1"/>
</dbReference>
<reference evidence="9" key="1">
    <citation type="journal article" date="2022" name="Data Brief">
        <title>Draft genome sequence data of Gordonia hongkongensis strain EUFUS-Z928 isolated from the octocoral Eunicea fusca.</title>
        <authorList>
            <person name="Sanchez-Suarez J."/>
            <person name="Diaz L."/>
            <person name="Melo-Bolivar J."/>
            <person name="Villamil L."/>
        </authorList>
    </citation>
    <scope>NUCLEOTIDE SEQUENCE</scope>
    <source>
        <strain evidence="9">EUFUS-Z928</strain>
    </source>
</reference>